<dbReference type="InterPro" id="IPR000010">
    <property type="entry name" value="Cystatin_dom"/>
</dbReference>
<feature type="chain" id="PRO_5011568201" evidence="1">
    <location>
        <begin position="22"/>
        <end position="122"/>
    </location>
</feature>
<proteinExistence type="predicted"/>
<reference evidence="4" key="1">
    <citation type="submission" date="2016-10" db="EMBL/GenBank/DDBJ databases">
        <authorList>
            <person name="Varghese N."/>
            <person name="Submissions S."/>
        </authorList>
    </citation>
    <scope>NUCLEOTIDE SEQUENCE [LARGE SCALE GENOMIC DNA]</scope>
    <source>
        <strain evidence="4">CGMCC 1.3431</strain>
    </source>
</reference>
<evidence type="ECO:0000313" key="3">
    <source>
        <dbReference type="EMBL" id="SCW63256.1"/>
    </source>
</evidence>
<evidence type="ECO:0000313" key="4">
    <source>
        <dbReference type="Proteomes" id="UP000199150"/>
    </source>
</evidence>
<dbReference type="PANTHER" id="PTHR47364:SF2">
    <property type="entry name" value="CYSTEINE PROTEINASE INHIBITOR 5"/>
    <property type="match status" value="1"/>
</dbReference>
<dbReference type="PROSITE" id="PS00287">
    <property type="entry name" value="CYSTATIN"/>
    <property type="match status" value="1"/>
</dbReference>
<feature type="signal peptide" evidence="1">
    <location>
        <begin position="1"/>
        <end position="21"/>
    </location>
</feature>
<dbReference type="AlphaFoldDB" id="A0A1G4S2M7"/>
<dbReference type="STRING" id="260084.SAMN02927928_2363"/>
<dbReference type="GO" id="GO:0004869">
    <property type="term" value="F:cysteine-type endopeptidase inhibitor activity"/>
    <property type="evidence" value="ECO:0007669"/>
    <property type="project" value="InterPro"/>
</dbReference>
<dbReference type="Pfam" id="PF00031">
    <property type="entry name" value="Cystatin"/>
    <property type="match status" value="1"/>
</dbReference>
<keyword evidence="4" id="KW-1185">Reference proteome</keyword>
<name>A0A1G4S2M7_9CAUL</name>
<dbReference type="Gene3D" id="3.10.450.10">
    <property type="match status" value="1"/>
</dbReference>
<organism evidence="3 4">
    <name type="scientific">Asticcacaulis taihuensis</name>
    <dbReference type="NCBI Taxonomy" id="260084"/>
    <lineage>
        <taxon>Bacteria</taxon>
        <taxon>Pseudomonadati</taxon>
        <taxon>Pseudomonadota</taxon>
        <taxon>Alphaproteobacteria</taxon>
        <taxon>Caulobacterales</taxon>
        <taxon>Caulobacteraceae</taxon>
        <taxon>Asticcacaulis</taxon>
    </lineage>
</organism>
<evidence type="ECO:0000256" key="1">
    <source>
        <dbReference type="SAM" id="SignalP"/>
    </source>
</evidence>
<gene>
    <name evidence="3" type="ORF">SAMN02927928_2363</name>
</gene>
<evidence type="ECO:0000259" key="2">
    <source>
        <dbReference type="Pfam" id="PF00031"/>
    </source>
</evidence>
<dbReference type="PANTHER" id="PTHR47364">
    <property type="entry name" value="CYSTEINE PROTEINASE INHIBITOR 5"/>
    <property type="match status" value="1"/>
</dbReference>
<accession>A0A1G4S2M7</accession>
<dbReference type="OrthoDB" id="7173955at2"/>
<feature type="domain" description="Cystatin" evidence="2">
    <location>
        <begin position="33"/>
        <end position="120"/>
    </location>
</feature>
<dbReference type="InterPro" id="IPR046350">
    <property type="entry name" value="Cystatin_sf"/>
</dbReference>
<sequence length="122" mass="13143">MILPRLTLILPALLIATAANSQTPAQEPLPIVGGFQKASIEDAEIRAVADFAVSAAPKKVRLDKIISARQQIVAGVNYSLCLSVKPERIGLLAGGKFVAAKVFRDLNRNYQLTSWQAVKTCN</sequence>
<dbReference type="InterPro" id="IPR018073">
    <property type="entry name" value="Prot_inh_cystat_CS"/>
</dbReference>
<dbReference type="RefSeq" id="WP_090648043.1">
    <property type="nucleotide sequence ID" value="NZ_CBCRYE010000001.1"/>
</dbReference>
<keyword evidence="1" id="KW-0732">Signal</keyword>
<dbReference type="SUPFAM" id="SSF54403">
    <property type="entry name" value="Cystatin/monellin"/>
    <property type="match status" value="1"/>
</dbReference>
<protein>
    <submittedName>
        <fullName evidence="3">Cystatin domain-containing protein</fullName>
    </submittedName>
</protein>
<dbReference type="Proteomes" id="UP000199150">
    <property type="component" value="Unassembled WGS sequence"/>
</dbReference>
<dbReference type="CDD" id="cd00042">
    <property type="entry name" value="CY"/>
    <property type="match status" value="1"/>
</dbReference>
<dbReference type="EMBL" id="FMTS01000003">
    <property type="protein sequence ID" value="SCW63256.1"/>
    <property type="molecule type" value="Genomic_DNA"/>
</dbReference>